<dbReference type="AlphaFoldDB" id="A0A975MPY0"/>
<evidence type="ECO:0000313" key="3">
    <source>
        <dbReference type="Proteomes" id="UP000676649"/>
    </source>
</evidence>
<feature type="domain" description="PIN" evidence="1">
    <location>
        <begin position="8"/>
        <end position="115"/>
    </location>
</feature>
<dbReference type="EMBL" id="CP073754">
    <property type="protein sequence ID" value="QWF71351.1"/>
    <property type="molecule type" value="Genomic_DNA"/>
</dbReference>
<keyword evidence="3" id="KW-1185">Reference proteome</keyword>
<dbReference type="PANTHER" id="PTHR34610">
    <property type="entry name" value="SSL7007 PROTEIN"/>
    <property type="match status" value="1"/>
</dbReference>
<evidence type="ECO:0000313" key="2">
    <source>
        <dbReference type="EMBL" id="QWF71351.1"/>
    </source>
</evidence>
<dbReference type="InterPro" id="IPR002716">
    <property type="entry name" value="PIN_dom"/>
</dbReference>
<dbReference type="Proteomes" id="UP000676649">
    <property type="component" value="Chromosome"/>
</dbReference>
<reference evidence="2" key="1">
    <citation type="submission" date="2021-04" db="EMBL/GenBank/DDBJ databases">
        <title>Draft genome sequence data of methanotrophic Methylovulum sp. strain S1L and Methylomonas sp. strain S2AM isolated from boreal lake water columns.</title>
        <authorList>
            <person name="Rissanen A.J."/>
            <person name="Mangayil R."/>
            <person name="Svenning M.M."/>
            <person name="Khanongnuch R."/>
        </authorList>
    </citation>
    <scope>NUCLEOTIDE SEQUENCE</scope>
    <source>
        <strain evidence="2">S2AM</strain>
    </source>
</reference>
<dbReference type="NCBIfam" id="TIGR00305">
    <property type="entry name" value="putative toxin-antitoxin system toxin component, PIN family"/>
    <property type="match status" value="1"/>
</dbReference>
<dbReference type="Pfam" id="PF13470">
    <property type="entry name" value="PIN_3"/>
    <property type="match status" value="1"/>
</dbReference>
<proteinExistence type="predicted"/>
<name>A0A975MPY0_9GAMM</name>
<gene>
    <name evidence="2" type="ORF">KEF85_02355</name>
</gene>
<dbReference type="PANTHER" id="PTHR34610:SF3">
    <property type="entry name" value="SSL7007 PROTEIN"/>
    <property type="match status" value="1"/>
</dbReference>
<dbReference type="InterPro" id="IPR029060">
    <property type="entry name" value="PIN-like_dom_sf"/>
</dbReference>
<sequence>MPIAETKRIVVDTSLAISAAILPNSISAKAFSLALKKFQIVASDSTLAELVDVIYRQKFNKYLSDEARLEFLTLYAQSSEIVSVTSVITDCIDPKDNQFLALAIDAGASFILSGDPHLTGMNPYRGVAIVGPKYIVDKFK</sequence>
<organism evidence="2 3">
    <name type="scientific">Methylomonas paludis</name>
    <dbReference type="NCBI Taxonomy" id="1173101"/>
    <lineage>
        <taxon>Bacteria</taxon>
        <taxon>Pseudomonadati</taxon>
        <taxon>Pseudomonadota</taxon>
        <taxon>Gammaproteobacteria</taxon>
        <taxon>Methylococcales</taxon>
        <taxon>Methylococcaceae</taxon>
        <taxon>Methylomonas</taxon>
    </lineage>
</organism>
<accession>A0A975MPY0</accession>
<dbReference type="KEGG" id="mpad:KEF85_02355"/>
<dbReference type="InterPro" id="IPR002850">
    <property type="entry name" value="PIN_toxin-like"/>
</dbReference>
<protein>
    <submittedName>
        <fullName evidence="2">Toxin-antitoxin system toxin component, PIN family</fullName>
    </submittedName>
</protein>
<dbReference type="RefSeq" id="WP_215583140.1">
    <property type="nucleotide sequence ID" value="NZ_CP073754.1"/>
</dbReference>
<evidence type="ECO:0000259" key="1">
    <source>
        <dbReference type="Pfam" id="PF13470"/>
    </source>
</evidence>
<dbReference type="SUPFAM" id="SSF88723">
    <property type="entry name" value="PIN domain-like"/>
    <property type="match status" value="1"/>
</dbReference>